<proteinExistence type="predicted"/>
<name>A0A8T0L475_PHAAN</name>
<gene>
    <name evidence="1" type="ORF">HKW66_Vig0044080</name>
</gene>
<dbReference type="EMBL" id="JABFOF010000002">
    <property type="protein sequence ID" value="KAG2405153.1"/>
    <property type="molecule type" value="Genomic_DNA"/>
</dbReference>
<organism evidence="1 2">
    <name type="scientific">Phaseolus angularis</name>
    <name type="common">Azuki bean</name>
    <name type="synonym">Vigna angularis</name>
    <dbReference type="NCBI Taxonomy" id="3914"/>
    <lineage>
        <taxon>Eukaryota</taxon>
        <taxon>Viridiplantae</taxon>
        <taxon>Streptophyta</taxon>
        <taxon>Embryophyta</taxon>
        <taxon>Tracheophyta</taxon>
        <taxon>Spermatophyta</taxon>
        <taxon>Magnoliopsida</taxon>
        <taxon>eudicotyledons</taxon>
        <taxon>Gunneridae</taxon>
        <taxon>Pentapetalae</taxon>
        <taxon>rosids</taxon>
        <taxon>fabids</taxon>
        <taxon>Fabales</taxon>
        <taxon>Fabaceae</taxon>
        <taxon>Papilionoideae</taxon>
        <taxon>50 kb inversion clade</taxon>
        <taxon>NPAAA clade</taxon>
        <taxon>indigoferoid/millettioid clade</taxon>
        <taxon>Phaseoleae</taxon>
        <taxon>Vigna</taxon>
    </lineage>
</organism>
<evidence type="ECO:0000313" key="1">
    <source>
        <dbReference type="EMBL" id="KAG2405153.1"/>
    </source>
</evidence>
<comment type="caution">
    <text evidence="1">The sequence shown here is derived from an EMBL/GenBank/DDBJ whole genome shotgun (WGS) entry which is preliminary data.</text>
</comment>
<evidence type="ECO:0000313" key="2">
    <source>
        <dbReference type="Proteomes" id="UP000743370"/>
    </source>
</evidence>
<accession>A0A8T0L475</accession>
<dbReference type="PANTHER" id="PTHR38146">
    <property type="entry name" value="30S RIBOSOMAL PROTEIN S12, CHLOROPLASTIC"/>
    <property type="match status" value="1"/>
</dbReference>
<dbReference type="AlphaFoldDB" id="A0A8T0L475"/>
<protein>
    <submittedName>
        <fullName evidence="1">Uncharacterized protein</fullName>
    </submittedName>
</protein>
<dbReference type="Proteomes" id="UP000743370">
    <property type="component" value="Unassembled WGS sequence"/>
</dbReference>
<dbReference type="PANTHER" id="PTHR38146:SF9">
    <property type="entry name" value="UNKNOW PROTEIN"/>
    <property type="match status" value="1"/>
</dbReference>
<sequence length="146" mass="15977">MLVAFEVLHEGSWKICAQTSKTEKPGSLRHRRICLAHLKLLERVSVGPAECFRRWCSFRSLRISPLHRKFPLPLPYSSLVVSTACPGLSLGFDGELKKPPTDALRPIIPDNACILCLTATAGTELADAYSPDTVIASSPGKEVHDP</sequence>
<reference evidence="1 2" key="1">
    <citation type="submission" date="2020-05" db="EMBL/GenBank/DDBJ databases">
        <title>Vigna angularis (adzuki bean) Var. LongXiaoDou No. 4 denovo assembly.</title>
        <authorList>
            <person name="Xiang H."/>
        </authorList>
    </citation>
    <scope>NUCLEOTIDE SEQUENCE [LARGE SCALE GENOMIC DNA]</scope>
    <source>
        <tissue evidence="1">Leaf</tissue>
    </source>
</reference>